<evidence type="ECO:0000313" key="2">
    <source>
        <dbReference type="EMBL" id="EOW81973.1"/>
    </source>
</evidence>
<comment type="caution">
    <text evidence="1">The sequence shown here is derived from an EMBL/GenBank/DDBJ whole genome shotgun (WGS) entry which is preliminary data.</text>
</comment>
<dbReference type="Proteomes" id="UP000014160">
    <property type="component" value="Unassembled WGS sequence"/>
</dbReference>
<dbReference type="PATRIC" id="fig|1158614.3.peg.2687"/>
<sequence>MRQRKIIWFDQFLDDYKQYTKTEYQISETEILEKFAELETDVLIFTISVKEEMAVDGQARLFRFYLVIDDDQEAMKYEGWEDV</sequence>
<proteinExistence type="predicted"/>
<evidence type="ECO:0000313" key="4">
    <source>
        <dbReference type="Proteomes" id="UP000014160"/>
    </source>
</evidence>
<accession>R2XKQ4</accession>
<protein>
    <submittedName>
        <fullName evidence="1">Uncharacterized protein</fullName>
    </submittedName>
</protein>
<organism evidence="1 3">
    <name type="scientific">Enterococcus gilvus ATCC BAA-350</name>
    <dbReference type="NCBI Taxonomy" id="1158614"/>
    <lineage>
        <taxon>Bacteria</taxon>
        <taxon>Bacillati</taxon>
        <taxon>Bacillota</taxon>
        <taxon>Bacilli</taxon>
        <taxon>Lactobacillales</taxon>
        <taxon>Enterococcaceae</taxon>
        <taxon>Enterococcus</taxon>
    </lineage>
</organism>
<keyword evidence="4" id="KW-1185">Reference proteome</keyword>
<evidence type="ECO:0000313" key="1">
    <source>
        <dbReference type="EMBL" id="EOI55484.1"/>
    </source>
</evidence>
<dbReference type="Proteomes" id="UP000013750">
    <property type="component" value="Unassembled WGS sequence"/>
</dbReference>
<dbReference type="AlphaFoldDB" id="R2XKQ4"/>
<evidence type="ECO:0000313" key="3">
    <source>
        <dbReference type="Proteomes" id="UP000013750"/>
    </source>
</evidence>
<reference evidence="2 4" key="2">
    <citation type="submission" date="2013-03" db="EMBL/GenBank/DDBJ databases">
        <title>The Genome Sequence of Enterococcus gilvus ATCC BAA-350 (PacBio/Illumina hybrid assembly).</title>
        <authorList>
            <consortium name="The Broad Institute Genomics Platform"/>
            <consortium name="The Broad Institute Genome Sequencing Center for Infectious Disease"/>
            <person name="Earl A."/>
            <person name="Russ C."/>
            <person name="Gilmore M."/>
            <person name="Surin D."/>
            <person name="Walker B."/>
            <person name="Young S."/>
            <person name="Zeng Q."/>
            <person name="Gargeya S."/>
            <person name="Fitzgerald M."/>
            <person name="Haas B."/>
            <person name="Abouelleil A."/>
            <person name="Allen A.W."/>
            <person name="Alvarado L."/>
            <person name="Arachchi H.M."/>
            <person name="Berlin A.M."/>
            <person name="Chapman S.B."/>
            <person name="Gainer-Dewar J."/>
            <person name="Goldberg J."/>
            <person name="Griggs A."/>
            <person name="Gujja S."/>
            <person name="Hansen M."/>
            <person name="Howarth C."/>
            <person name="Imamovic A."/>
            <person name="Ireland A."/>
            <person name="Larimer J."/>
            <person name="McCowan C."/>
            <person name="Murphy C."/>
            <person name="Pearson M."/>
            <person name="Poon T.W."/>
            <person name="Priest M."/>
            <person name="Roberts A."/>
            <person name="Saif S."/>
            <person name="Shea T."/>
            <person name="Sisk P."/>
            <person name="Sykes S."/>
            <person name="Wortman J."/>
            <person name="Nusbaum C."/>
            <person name="Birren B."/>
        </authorList>
    </citation>
    <scope>NUCLEOTIDE SEQUENCE [LARGE SCALE GENOMIC DNA]</scope>
    <source>
        <strain evidence="2 4">ATCC BAA-350</strain>
    </source>
</reference>
<dbReference type="EMBL" id="ASWH01000001">
    <property type="protein sequence ID" value="EOW81973.1"/>
    <property type="molecule type" value="Genomic_DNA"/>
</dbReference>
<dbReference type="EMBL" id="AJDQ01000008">
    <property type="protein sequence ID" value="EOI55484.1"/>
    <property type="molecule type" value="Genomic_DNA"/>
</dbReference>
<dbReference type="RefSeq" id="WP_010781065.1">
    <property type="nucleotide sequence ID" value="NZ_ASWH01000001.1"/>
</dbReference>
<reference evidence="1 3" key="1">
    <citation type="submission" date="2013-02" db="EMBL/GenBank/DDBJ databases">
        <title>The Genome Sequence of Enterococcus gilvus ATCC BAA-350.</title>
        <authorList>
            <consortium name="The Broad Institute Genome Sequencing Platform"/>
            <consortium name="The Broad Institute Genome Sequencing Center for Infectious Disease"/>
            <person name="Earl A.M."/>
            <person name="Gilmore M.S."/>
            <person name="Lebreton F."/>
            <person name="Walker B."/>
            <person name="Young S.K."/>
            <person name="Zeng Q."/>
            <person name="Gargeya S."/>
            <person name="Fitzgerald M."/>
            <person name="Haas B."/>
            <person name="Abouelleil A."/>
            <person name="Alvarado L."/>
            <person name="Arachchi H.M."/>
            <person name="Berlin A.M."/>
            <person name="Chapman S.B."/>
            <person name="Dewar J."/>
            <person name="Goldberg J."/>
            <person name="Griggs A."/>
            <person name="Gujja S."/>
            <person name="Hansen M."/>
            <person name="Howarth C."/>
            <person name="Imamovic A."/>
            <person name="Larimer J."/>
            <person name="McCowan C."/>
            <person name="Murphy C."/>
            <person name="Neiman D."/>
            <person name="Pearson M."/>
            <person name="Priest M."/>
            <person name="Roberts A."/>
            <person name="Saif S."/>
            <person name="Shea T."/>
            <person name="Sisk P."/>
            <person name="Sykes S."/>
            <person name="Wortman J."/>
            <person name="Nusbaum C."/>
            <person name="Birren B."/>
        </authorList>
    </citation>
    <scope>NUCLEOTIDE SEQUENCE [LARGE SCALE GENOMIC DNA]</scope>
    <source>
        <strain evidence="1 3">ATCC BAA-350</strain>
    </source>
</reference>
<name>R2XKQ4_9ENTE</name>
<gene>
    <name evidence="2" type="ORF">I592_01274</name>
    <name evidence="1" type="ORF">UKC_02692</name>
</gene>
<dbReference type="HOGENOM" id="CLU_2537341_0_0_9"/>